<feature type="transmembrane region" description="Helical" evidence="7">
    <location>
        <begin position="303"/>
        <end position="326"/>
    </location>
</feature>
<feature type="domain" description="Major facilitator superfamily (MFS) profile" evidence="8">
    <location>
        <begin position="80"/>
        <end position="495"/>
    </location>
</feature>
<dbReference type="GO" id="GO:0012505">
    <property type="term" value="C:endomembrane system"/>
    <property type="evidence" value="ECO:0007669"/>
    <property type="project" value="UniProtKB-SubCell"/>
</dbReference>
<dbReference type="Gene3D" id="1.20.1250.20">
    <property type="entry name" value="MFS general substrate transporter like domains"/>
    <property type="match status" value="2"/>
</dbReference>
<dbReference type="EMBL" id="ALIE01000177">
    <property type="protein sequence ID" value="EJS41814.1"/>
    <property type="molecule type" value="Genomic_DNA"/>
</dbReference>
<keyword evidence="5 7" id="KW-1133">Transmembrane helix</keyword>
<organism evidence="9 10">
    <name type="scientific">Saccharomyces arboricola (strain H-6 / AS 2.3317 / CBS 10644)</name>
    <name type="common">Yeast</name>
    <dbReference type="NCBI Taxonomy" id="1160507"/>
    <lineage>
        <taxon>Eukaryota</taxon>
        <taxon>Fungi</taxon>
        <taxon>Dikarya</taxon>
        <taxon>Ascomycota</taxon>
        <taxon>Saccharomycotina</taxon>
        <taxon>Saccharomycetes</taxon>
        <taxon>Saccharomycetales</taxon>
        <taxon>Saccharomycetaceae</taxon>
        <taxon>Saccharomyces</taxon>
    </lineage>
</organism>
<comment type="similarity">
    <text evidence="2">Belongs to the major facilitator superfamily.</text>
</comment>
<evidence type="ECO:0000256" key="5">
    <source>
        <dbReference type="ARBA" id="ARBA00022989"/>
    </source>
</evidence>
<protein>
    <submittedName>
        <fullName evidence="9">Bsc6p</fullName>
    </submittedName>
</protein>
<dbReference type="SUPFAM" id="SSF103473">
    <property type="entry name" value="MFS general substrate transporter"/>
    <property type="match status" value="1"/>
</dbReference>
<evidence type="ECO:0000313" key="10">
    <source>
        <dbReference type="Proteomes" id="UP000006968"/>
    </source>
</evidence>
<feature type="transmembrane region" description="Helical" evidence="7">
    <location>
        <begin position="76"/>
        <end position="94"/>
    </location>
</feature>
<dbReference type="InterPro" id="IPR051788">
    <property type="entry name" value="MFS_Transporter"/>
</dbReference>
<feature type="transmembrane region" description="Helical" evidence="7">
    <location>
        <begin position="467"/>
        <end position="486"/>
    </location>
</feature>
<evidence type="ECO:0000256" key="4">
    <source>
        <dbReference type="ARBA" id="ARBA00022692"/>
    </source>
</evidence>
<evidence type="ECO:0000313" key="9">
    <source>
        <dbReference type="EMBL" id="EJS41814.1"/>
    </source>
</evidence>
<comment type="subcellular location">
    <subcellularLocation>
        <location evidence="1">Endomembrane system</location>
        <topology evidence="1">Multi-pass membrane protein</topology>
    </subcellularLocation>
</comment>
<feature type="transmembrane region" description="Helical" evidence="7">
    <location>
        <begin position="206"/>
        <end position="226"/>
    </location>
</feature>
<name>J8Q2I0_SACAR</name>
<reference evidence="9 10" key="1">
    <citation type="journal article" date="2013" name="BMC Genomics">
        <title>High quality de novo sequencing and assembly of the Saccharomyces arboricolus genome.</title>
        <authorList>
            <person name="Liti G."/>
            <person name="Nguyen Ba A.N."/>
            <person name="Blythe M."/>
            <person name="Mueller C.A."/>
            <person name="Bergstroem A."/>
            <person name="Cubillos F.A."/>
            <person name="Dafhnis-Calas F."/>
            <person name="Khoshraftar S."/>
            <person name="Malla S."/>
            <person name="Mehta N."/>
            <person name="Siow C.C."/>
            <person name="Warringer J."/>
            <person name="Moses A.M."/>
            <person name="Louis E.J."/>
            <person name="Nieduszynski C.A."/>
        </authorList>
    </citation>
    <scope>NUCLEOTIDE SEQUENCE [LARGE SCALE GENOMIC DNA]</scope>
    <source>
        <strain evidence="10">H-6 / AS 2.3317 / CBS 10644</strain>
    </source>
</reference>
<dbReference type="InterPro" id="IPR036259">
    <property type="entry name" value="MFS_trans_sf"/>
</dbReference>
<feature type="transmembrane region" description="Helical" evidence="7">
    <location>
        <begin position="433"/>
        <end position="455"/>
    </location>
</feature>
<keyword evidence="4 7" id="KW-0812">Transmembrane</keyword>
<keyword evidence="6 7" id="KW-0472">Membrane</keyword>
<evidence type="ECO:0000256" key="6">
    <source>
        <dbReference type="ARBA" id="ARBA00023136"/>
    </source>
</evidence>
<dbReference type="CDD" id="cd17333">
    <property type="entry name" value="MFS_FucP_MFSD4_like"/>
    <property type="match status" value="1"/>
</dbReference>
<evidence type="ECO:0000256" key="7">
    <source>
        <dbReference type="SAM" id="Phobius"/>
    </source>
</evidence>
<evidence type="ECO:0000256" key="1">
    <source>
        <dbReference type="ARBA" id="ARBA00004127"/>
    </source>
</evidence>
<dbReference type="HOGENOM" id="CLU_021993_0_2_1"/>
<feature type="transmembrane region" description="Helical" evidence="7">
    <location>
        <begin position="338"/>
        <end position="362"/>
    </location>
</feature>
<accession>J8Q2I0</accession>
<feature type="transmembrane region" description="Helical" evidence="7">
    <location>
        <begin position="374"/>
        <end position="392"/>
    </location>
</feature>
<keyword evidence="10" id="KW-1185">Reference proteome</keyword>
<dbReference type="OrthoDB" id="413079at2759"/>
<feature type="transmembrane region" description="Helical" evidence="7">
    <location>
        <begin position="398"/>
        <end position="421"/>
    </location>
</feature>
<dbReference type="PANTHER" id="PTHR23514:SF3">
    <property type="entry name" value="BYPASS OF STOP CODON PROTEIN 6"/>
    <property type="match status" value="1"/>
</dbReference>
<evidence type="ECO:0000256" key="2">
    <source>
        <dbReference type="ARBA" id="ARBA00008335"/>
    </source>
</evidence>
<dbReference type="InterPro" id="IPR011701">
    <property type="entry name" value="MFS"/>
</dbReference>
<dbReference type="InterPro" id="IPR020846">
    <property type="entry name" value="MFS_dom"/>
</dbReference>
<evidence type="ECO:0000259" key="8">
    <source>
        <dbReference type="PROSITE" id="PS50850"/>
    </source>
</evidence>
<dbReference type="PANTHER" id="PTHR23514">
    <property type="entry name" value="BYPASS OF STOP CODON PROTEIN 6"/>
    <property type="match status" value="1"/>
</dbReference>
<feature type="transmembrane region" description="Helical" evidence="7">
    <location>
        <begin position="114"/>
        <end position="133"/>
    </location>
</feature>
<dbReference type="FunFam" id="1.20.1250.20:FF:000546">
    <property type="entry name" value="BSC6p protein"/>
    <property type="match status" value="1"/>
</dbReference>
<dbReference type="Proteomes" id="UP000006968">
    <property type="component" value="Chromosome XV"/>
</dbReference>
<feature type="transmembrane region" description="Helical" evidence="7">
    <location>
        <begin position="232"/>
        <end position="253"/>
    </location>
</feature>
<dbReference type="GO" id="GO:0016020">
    <property type="term" value="C:membrane"/>
    <property type="evidence" value="ECO:0007669"/>
    <property type="project" value="TreeGrafter"/>
</dbReference>
<evidence type="ECO:0000256" key="3">
    <source>
        <dbReference type="ARBA" id="ARBA00022448"/>
    </source>
</evidence>
<dbReference type="PROSITE" id="PS50850">
    <property type="entry name" value="MFS"/>
    <property type="match status" value="1"/>
</dbReference>
<sequence length="497" mass="54646">MDSSSTPLNGDDYGIHTTEVSHNNTIELKNLLSPSDSRRDSEELERLPSNTSVIKDVDWNGGKVKTFPLNYQTVPLVKLQVIACLTMFIVFGLNDQTVGALLPTLTEYYHISRVDVSNIFIVQLCGYVMASLANEALNKHFGMRGGMLLAASLCIIFLMLLATGPSSFYVCMFCGLPLGLGIGILDSTGNILMGSLVVHKNELMGIMHGLYGAAAMVTPPLVSYFVEWGHWSLFFLIPLSISIIGMIIILPAFKFETANKYDYLCSMENKENSSYAEEASDDLPVESVETNPGYFALLRNPAVFLYALYLFLYLGAEITTGSWFFSYLLETKSDNKVAMSYIAASFWTGLTVGRLCLGFVTERFFENEYRASKAYAYLTLASYTLFVLVGLINSNSVLYFFVLFLVVFSCGTFIGPLFPNASIVALQVLPKRLHVSGVGVAIAVGGCGGAAIPYLAGVIAHTVGIQYIPLLCLIMVALFTLEWSLYPKFIKGHAEYF</sequence>
<comment type="caution">
    <text evidence="9">The sequence shown here is derived from an EMBL/GenBank/DDBJ whole genome shotgun (WGS) entry which is preliminary data.</text>
</comment>
<dbReference type="Pfam" id="PF07690">
    <property type="entry name" value="MFS_1"/>
    <property type="match status" value="1"/>
</dbReference>
<dbReference type="GO" id="GO:0022857">
    <property type="term" value="F:transmembrane transporter activity"/>
    <property type="evidence" value="ECO:0007669"/>
    <property type="project" value="InterPro"/>
</dbReference>
<keyword evidence="3" id="KW-0813">Transport</keyword>
<proteinExistence type="inferred from homology"/>
<gene>
    <name evidence="9" type="ORF">SU7_3093</name>
</gene>
<dbReference type="AlphaFoldDB" id="J8Q2I0"/>
<feature type="transmembrane region" description="Helical" evidence="7">
    <location>
        <begin position="145"/>
        <end position="161"/>
    </location>
</feature>